<dbReference type="GO" id="GO:0005506">
    <property type="term" value="F:iron ion binding"/>
    <property type="evidence" value="ECO:0007669"/>
    <property type="project" value="InterPro"/>
</dbReference>
<evidence type="ECO:0000256" key="5">
    <source>
        <dbReference type="ARBA" id="ARBA00023002"/>
    </source>
</evidence>
<keyword evidence="11" id="KW-1133">Transmembrane helix</keyword>
<dbReference type="AlphaFoldDB" id="V7CFB5"/>
<keyword evidence="4 8" id="KW-0479">Metal-binding</keyword>
<sequence length="510" mass="57744">MEINEPSFWGIIFLLLLLLPWLAKYFKPKFSQKLPPGPRKLPIIGNLHQLAVAGSLPHVALRDLAKKYGPLMHLQLGQISAVIASSPEMAKEIMKTHDVAFAQRPQLVPAQIFTYGGIDMAFSPYGEYWRQMRKICMLELLSAKKVQAFSFIREQAAAKFIEAIESSAGSEINLSSRISNLISTSVFRAAFGNMCGDQDEFESLQKDVAIHLGGFDIPDLFPSMEFIRVLSGKRSKLDKLQKRLDRIYDNIVTQHEEKLPRVQEGSLEEEEEDLVDVLLRVQKSGSLGINITIKHIKAMVSDIFVAGIDTSASIIDWSMTEMMRNPIVREKAQAELRQAFKGKRIIHESDLEEISYLKLVIKETLRLHPPAPLLLPRECSEATIIDGYEIPMKTKIMVNVWAMGRDPQYWDDAERFMPERFDGSSTDFKGNNFEYLPFGAGRRMCPGMSFGLASIMLPLALLLYHFNWKLPNGIKPQDLDMTENFGLAIRRKGVLCLIPTVYDPSLHQSQ</sequence>
<keyword evidence="5 9" id="KW-0560">Oxidoreductase</keyword>
<dbReference type="STRING" id="3885.V7CFB5"/>
<feature type="coiled-coil region" evidence="10">
    <location>
        <begin position="230"/>
        <end position="257"/>
    </location>
</feature>
<evidence type="ECO:0000313" key="13">
    <source>
        <dbReference type="Proteomes" id="UP000000226"/>
    </source>
</evidence>
<evidence type="ECO:0000256" key="8">
    <source>
        <dbReference type="PIRSR" id="PIRSR602401-1"/>
    </source>
</evidence>
<feature type="transmembrane region" description="Helical" evidence="11">
    <location>
        <begin position="6"/>
        <end position="23"/>
    </location>
</feature>
<dbReference type="GO" id="GO:0020037">
    <property type="term" value="F:heme binding"/>
    <property type="evidence" value="ECO:0007669"/>
    <property type="project" value="InterPro"/>
</dbReference>
<name>V7CFB5_PHAVU</name>
<dbReference type="Gramene" id="ESW28877">
    <property type="protein sequence ID" value="ESW28877"/>
    <property type="gene ID" value="PHAVU_002G025200g"/>
</dbReference>
<evidence type="ECO:0000313" key="12">
    <source>
        <dbReference type="EMBL" id="ESW28877.1"/>
    </source>
</evidence>
<dbReference type="InterPro" id="IPR002401">
    <property type="entry name" value="Cyt_P450_E_grp-I"/>
</dbReference>
<dbReference type="InterPro" id="IPR052306">
    <property type="entry name" value="CYP450_71D"/>
</dbReference>
<dbReference type="Pfam" id="PF00067">
    <property type="entry name" value="p450"/>
    <property type="match status" value="1"/>
</dbReference>
<dbReference type="Proteomes" id="UP000000226">
    <property type="component" value="Chromosome 2"/>
</dbReference>
<dbReference type="OMA" id="MNTVWIA"/>
<dbReference type="OrthoDB" id="1103324at2759"/>
<keyword evidence="6 8" id="KW-0408">Iron</keyword>
<dbReference type="InterPro" id="IPR017972">
    <property type="entry name" value="Cyt_P450_CS"/>
</dbReference>
<evidence type="ECO:0000256" key="7">
    <source>
        <dbReference type="ARBA" id="ARBA00023033"/>
    </source>
</evidence>
<dbReference type="SUPFAM" id="SSF48264">
    <property type="entry name" value="Cytochrome P450"/>
    <property type="match status" value="1"/>
</dbReference>
<organism evidence="12 13">
    <name type="scientific">Phaseolus vulgaris</name>
    <name type="common">Kidney bean</name>
    <name type="synonym">French bean</name>
    <dbReference type="NCBI Taxonomy" id="3885"/>
    <lineage>
        <taxon>Eukaryota</taxon>
        <taxon>Viridiplantae</taxon>
        <taxon>Streptophyta</taxon>
        <taxon>Embryophyta</taxon>
        <taxon>Tracheophyta</taxon>
        <taxon>Spermatophyta</taxon>
        <taxon>Magnoliopsida</taxon>
        <taxon>eudicotyledons</taxon>
        <taxon>Gunneridae</taxon>
        <taxon>Pentapetalae</taxon>
        <taxon>rosids</taxon>
        <taxon>fabids</taxon>
        <taxon>Fabales</taxon>
        <taxon>Fabaceae</taxon>
        <taxon>Papilionoideae</taxon>
        <taxon>50 kb inversion clade</taxon>
        <taxon>NPAAA clade</taxon>
        <taxon>indigoferoid/millettioid clade</taxon>
        <taxon>Phaseoleae</taxon>
        <taxon>Phaseolus</taxon>
    </lineage>
</organism>
<feature type="transmembrane region" description="Helical" evidence="11">
    <location>
        <begin position="447"/>
        <end position="466"/>
    </location>
</feature>
<dbReference type="Gene3D" id="1.10.630.10">
    <property type="entry name" value="Cytochrome P450"/>
    <property type="match status" value="1"/>
</dbReference>
<dbReference type="FunFam" id="1.10.630.10:FF:000008">
    <property type="entry name" value="Cytochrome P450 71D8"/>
    <property type="match status" value="1"/>
</dbReference>
<dbReference type="InterPro" id="IPR036396">
    <property type="entry name" value="Cyt_P450_sf"/>
</dbReference>
<evidence type="ECO:0000256" key="9">
    <source>
        <dbReference type="RuleBase" id="RU000461"/>
    </source>
</evidence>
<dbReference type="EMBL" id="CM002289">
    <property type="protein sequence ID" value="ESW28877.1"/>
    <property type="molecule type" value="Genomic_DNA"/>
</dbReference>
<comment type="cofactor">
    <cofactor evidence="1 8">
        <name>heme</name>
        <dbReference type="ChEBI" id="CHEBI:30413"/>
    </cofactor>
</comment>
<keyword evidence="7 9" id="KW-0503">Monooxygenase</keyword>
<dbReference type="PhylomeDB" id="V7CFB5"/>
<protein>
    <recommendedName>
        <fullName evidence="14">Cytochrome P450</fullName>
    </recommendedName>
</protein>
<gene>
    <name evidence="12" type="ORF">PHAVU_002G025200g</name>
</gene>
<dbReference type="eggNOG" id="KOG0156">
    <property type="taxonomic scope" value="Eukaryota"/>
</dbReference>
<dbReference type="PROSITE" id="PS00086">
    <property type="entry name" value="CYTOCHROME_P450"/>
    <property type="match status" value="1"/>
</dbReference>
<dbReference type="PRINTS" id="PR00385">
    <property type="entry name" value="P450"/>
</dbReference>
<dbReference type="CDD" id="cd11072">
    <property type="entry name" value="CYP71-like"/>
    <property type="match status" value="1"/>
</dbReference>
<evidence type="ECO:0000256" key="4">
    <source>
        <dbReference type="ARBA" id="ARBA00022723"/>
    </source>
</evidence>
<feature type="binding site" description="axial binding residue" evidence="8">
    <location>
        <position position="445"/>
    </location>
    <ligand>
        <name>heme</name>
        <dbReference type="ChEBI" id="CHEBI:30413"/>
    </ligand>
    <ligandPart>
        <name>Fe</name>
        <dbReference type="ChEBI" id="CHEBI:18248"/>
    </ligandPart>
</feature>
<keyword evidence="11" id="KW-0472">Membrane</keyword>
<accession>V7CFB5</accession>
<dbReference type="InterPro" id="IPR001128">
    <property type="entry name" value="Cyt_P450"/>
</dbReference>
<evidence type="ECO:0000256" key="6">
    <source>
        <dbReference type="ARBA" id="ARBA00023004"/>
    </source>
</evidence>
<dbReference type="GO" id="GO:0016705">
    <property type="term" value="F:oxidoreductase activity, acting on paired donors, with incorporation or reduction of molecular oxygen"/>
    <property type="evidence" value="ECO:0007669"/>
    <property type="project" value="InterPro"/>
</dbReference>
<reference evidence="13" key="1">
    <citation type="journal article" date="2014" name="Nat. Genet.">
        <title>A reference genome for common bean and genome-wide analysis of dual domestications.</title>
        <authorList>
            <person name="Schmutz J."/>
            <person name="McClean P.E."/>
            <person name="Mamidi S."/>
            <person name="Wu G.A."/>
            <person name="Cannon S.B."/>
            <person name="Grimwood J."/>
            <person name="Jenkins J."/>
            <person name="Shu S."/>
            <person name="Song Q."/>
            <person name="Chavarro C."/>
            <person name="Torres-Torres M."/>
            <person name="Geffroy V."/>
            <person name="Moghaddam S.M."/>
            <person name="Gao D."/>
            <person name="Abernathy B."/>
            <person name="Barry K."/>
            <person name="Blair M."/>
            <person name="Brick M.A."/>
            <person name="Chovatia M."/>
            <person name="Gepts P."/>
            <person name="Goodstein D.M."/>
            <person name="Gonzales M."/>
            <person name="Hellsten U."/>
            <person name="Hyten D.L."/>
            <person name="Jia G."/>
            <person name="Kelly J.D."/>
            <person name="Kudrna D."/>
            <person name="Lee R."/>
            <person name="Richard M.M."/>
            <person name="Miklas P.N."/>
            <person name="Osorno J.M."/>
            <person name="Rodrigues J."/>
            <person name="Thareau V."/>
            <person name="Urrea C.A."/>
            <person name="Wang M."/>
            <person name="Yu Y."/>
            <person name="Zhang M."/>
            <person name="Wing R.A."/>
            <person name="Cregan P.B."/>
            <person name="Rokhsar D.S."/>
            <person name="Jackson S.A."/>
        </authorList>
    </citation>
    <scope>NUCLEOTIDE SEQUENCE [LARGE SCALE GENOMIC DNA]</scope>
    <source>
        <strain evidence="13">cv. G19833</strain>
    </source>
</reference>
<keyword evidence="10" id="KW-0175">Coiled coil</keyword>
<evidence type="ECO:0000256" key="10">
    <source>
        <dbReference type="SAM" id="Coils"/>
    </source>
</evidence>
<dbReference type="PANTHER" id="PTHR47953">
    <property type="entry name" value="OS08G0105600 PROTEIN"/>
    <property type="match status" value="1"/>
</dbReference>
<evidence type="ECO:0000256" key="3">
    <source>
        <dbReference type="ARBA" id="ARBA00022617"/>
    </source>
</evidence>
<dbReference type="PANTHER" id="PTHR47953:SF16">
    <property type="entry name" value="CYTOCHROME P450 71D8"/>
    <property type="match status" value="1"/>
</dbReference>
<comment type="similarity">
    <text evidence="2 9">Belongs to the cytochrome P450 family.</text>
</comment>
<evidence type="ECO:0000256" key="11">
    <source>
        <dbReference type="SAM" id="Phobius"/>
    </source>
</evidence>
<evidence type="ECO:0008006" key="14">
    <source>
        <dbReference type="Google" id="ProtNLM"/>
    </source>
</evidence>
<evidence type="ECO:0000256" key="2">
    <source>
        <dbReference type="ARBA" id="ARBA00010617"/>
    </source>
</evidence>
<keyword evidence="3 8" id="KW-0349">Heme</keyword>
<dbReference type="SMR" id="V7CFB5"/>
<evidence type="ECO:0000256" key="1">
    <source>
        <dbReference type="ARBA" id="ARBA00001971"/>
    </source>
</evidence>
<dbReference type="GO" id="GO:0004497">
    <property type="term" value="F:monooxygenase activity"/>
    <property type="evidence" value="ECO:0007669"/>
    <property type="project" value="UniProtKB-KW"/>
</dbReference>
<proteinExistence type="inferred from homology"/>
<dbReference type="PRINTS" id="PR00463">
    <property type="entry name" value="EP450I"/>
</dbReference>
<keyword evidence="11" id="KW-0812">Transmembrane</keyword>
<keyword evidence="13" id="KW-1185">Reference proteome</keyword>